<dbReference type="EMBL" id="CP001825">
    <property type="protein sequence ID" value="ACZ42387.1"/>
    <property type="molecule type" value="Genomic_DNA"/>
</dbReference>
<keyword evidence="2" id="KW-1185">Reference proteome</keyword>
<organism evidence="1 2">
    <name type="scientific">Thermobaculum terrenum (strain ATCC BAA-798 / CCMEE 7001 / YNP1)</name>
    <dbReference type="NCBI Taxonomy" id="525904"/>
    <lineage>
        <taxon>Bacteria</taxon>
        <taxon>Bacillati</taxon>
        <taxon>Chloroflexota</taxon>
        <taxon>Chloroflexia</taxon>
        <taxon>Candidatus Thermobaculales</taxon>
        <taxon>Candidatus Thermobaculaceae</taxon>
        <taxon>Thermobaculum</taxon>
    </lineage>
</organism>
<dbReference type="AlphaFoldDB" id="D1CC72"/>
<sequence>MESAIERHNRMVKEERLQAERVRTDGGGSADIWKHRAHQFRPKQDEHDLVIDLVADLAGPYGKVIDVGAGGGRIAIPLSYRISEVIAVEPSEAMQSVLQAEISHRGIRNIRIIPTSWENAEVDPAEVVLASHVTYGVQDIEPFLRKMDQKAARRAAVVVFTDPPQNALAPFWEYIYGEPRLRLPCRDELLDVLIELGVKPEILELPPQPPQPIGNPDEAFAELRRRLFIGQGNPLEKRLRAAMQALTIERDGLIWIKDAQPNQRSLIHWQGGSMRATQT</sequence>
<dbReference type="SUPFAM" id="SSF53335">
    <property type="entry name" value="S-adenosyl-L-methionine-dependent methyltransferases"/>
    <property type="match status" value="1"/>
</dbReference>
<proteinExistence type="predicted"/>
<dbReference type="CDD" id="cd02440">
    <property type="entry name" value="AdoMet_MTases"/>
    <property type="match status" value="1"/>
</dbReference>
<dbReference type="Pfam" id="PF13489">
    <property type="entry name" value="Methyltransf_23"/>
    <property type="match status" value="1"/>
</dbReference>
<name>D1CC72_THET1</name>
<evidence type="ECO:0000313" key="1">
    <source>
        <dbReference type="EMBL" id="ACZ42387.1"/>
    </source>
</evidence>
<dbReference type="RefSeq" id="WP_012875422.1">
    <property type="nucleotide sequence ID" value="NC_013525.1"/>
</dbReference>
<dbReference type="STRING" id="525904.Tter_1481"/>
<dbReference type="InterPro" id="IPR029063">
    <property type="entry name" value="SAM-dependent_MTases_sf"/>
</dbReference>
<dbReference type="OrthoDB" id="147545at2"/>
<dbReference type="KEGG" id="ttr:Tter_1481"/>
<reference evidence="2" key="1">
    <citation type="journal article" date="2010" name="Stand. Genomic Sci.">
        <title>Complete genome sequence of 'Thermobaculum terrenum' type strain (YNP1).</title>
        <authorList>
            <person name="Kiss H."/>
            <person name="Cleland D."/>
            <person name="Lapidus A."/>
            <person name="Lucas S."/>
            <person name="Glavina Del Rio T."/>
            <person name="Nolan M."/>
            <person name="Tice H."/>
            <person name="Han C."/>
            <person name="Goodwin L."/>
            <person name="Pitluck S."/>
            <person name="Liolios K."/>
            <person name="Ivanova N."/>
            <person name="Mavromatis K."/>
            <person name="Ovchinnikova G."/>
            <person name="Pati A."/>
            <person name="Chen A."/>
            <person name="Palaniappan K."/>
            <person name="Land M."/>
            <person name="Hauser L."/>
            <person name="Chang Y."/>
            <person name="Jeffries C."/>
            <person name="Lu M."/>
            <person name="Brettin T."/>
            <person name="Detter J."/>
            <person name="Goker M."/>
            <person name="Tindall B."/>
            <person name="Beck B."/>
            <person name="McDermott T."/>
            <person name="Woyke T."/>
            <person name="Bristow J."/>
            <person name="Eisen J."/>
            <person name="Markowitz V."/>
            <person name="Hugenholtz P."/>
            <person name="Kyrpides N."/>
            <person name="Klenk H."/>
            <person name="Cheng J."/>
        </authorList>
    </citation>
    <scope>NUCLEOTIDE SEQUENCE [LARGE SCALE GENOMIC DNA]</scope>
    <source>
        <strain evidence="2">ATCC BAA-798 / YNP1</strain>
    </source>
</reference>
<dbReference type="eggNOG" id="COG2265">
    <property type="taxonomic scope" value="Bacteria"/>
</dbReference>
<gene>
    <name evidence="1" type="ordered locus">Tter_1481</name>
</gene>
<accession>D1CC72</accession>
<dbReference type="HOGENOM" id="CLU_060275_1_0_0"/>
<dbReference type="Gene3D" id="3.40.50.150">
    <property type="entry name" value="Vaccinia Virus protein VP39"/>
    <property type="match status" value="1"/>
</dbReference>
<evidence type="ECO:0000313" key="2">
    <source>
        <dbReference type="Proteomes" id="UP000000323"/>
    </source>
</evidence>
<protein>
    <submittedName>
        <fullName evidence="1">Uncharacterized protein</fullName>
    </submittedName>
</protein>
<dbReference type="Proteomes" id="UP000000323">
    <property type="component" value="Chromosome 1"/>
</dbReference>